<reference evidence="5" key="2">
    <citation type="submission" date="2021-09" db="EMBL/GenBank/DDBJ databases">
        <authorList>
            <person name="Jia N."/>
            <person name="Wang J."/>
            <person name="Shi W."/>
            <person name="Du L."/>
            <person name="Sun Y."/>
            <person name="Zhan W."/>
            <person name="Jiang J."/>
            <person name="Wang Q."/>
            <person name="Zhang B."/>
            <person name="Ji P."/>
            <person name="Sakyi L.B."/>
            <person name="Cui X."/>
            <person name="Yuan T."/>
            <person name="Jiang B."/>
            <person name="Yang W."/>
            <person name="Lam T.T.-Y."/>
            <person name="Chang Q."/>
            <person name="Ding S."/>
            <person name="Wang X."/>
            <person name="Zhu J."/>
            <person name="Ruan X."/>
            <person name="Zhao L."/>
            <person name="Wei J."/>
            <person name="Que T."/>
            <person name="Du C."/>
            <person name="Cheng J."/>
            <person name="Dai P."/>
            <person name="Han X."/>
            <person name="Huang E."/>
            <person name="Gao Y."/>
            <person name="Liu J."/>
            <person name="Shao H."/>
            <person name="Ye R."/>
            <person name="Li L."/>
            <person name="Wei W."/>
            <person name="Wang X."/>
            <person name="Wang C."/>
            <person name="Huo Q."/>
            <person name="Li W."/>
            <person name="Guo W."/>
            <person name="Chen H."/>
            <person name="Chen S."/>
            <person name="Zhou L."/>
            <person name="Zhou L."/>
            <person name="Ni X."/>
            <person name="Tian J."/>
            <person name="Zhou Y."/>
            <person name="Sheng Y."/>
            <person name="Liu T."/>
            <person name="Pan Y."/>
            <person name="Xia L."/>
            <person name="Li J."/>
            <person name="Zhao F."/>
            <person name="Cao W."/>
        </authorList>
    </citation>
    <scope>NUCLEOTIDE SEQUENCE</scope>
    <source>
        <strain evidence="5">Rsan-2018</strain>
        <tissue evidence="5">Larvae</tissue>
    </source>
</reference>
<dbReference type="VEuPathDB" id="VectorBase:RSAN_049429"/>
<dbReference type="Proteomes" id="UP000821837">
    <property type="component" value="Unassembled WGS sequence"/>
</dbReference>
<dbReference type="InterPro" id="IPR024337">
    <property type="entry name" value="tRNA_splic_suSen54"/>
</dbReference>
<dbReference type="PANTHER" id="PTHR21027:SF1">
    <property type="entry name" value="TRNA-SPLICING ENDONUCLEASE SUBUNIT SEN54"/>
    <property type="match status" value="1"/>
</dbReference>
<keyword evidence="6" id="KW-1185">Reference proteome</keyword>
<dbReference type="EMBL" id="JABSTV010001253">
    <property type="protein sequence ID" value="KAH7943569.1"/>
    <property type="molecule type" value="Genomic_DNA"/>
</dbReference>
<feature type="compositionally biased region" description="Polar residues" evidence="3">
    <location>
        <begin position="342"/>
        <end position="365"/>
    </location>
</feature>
<sequence>MAAAEAAVDVVACDEKSDEDGRNSPDSSSEPVATTSSMPDDYVYRAPSGVDIFKWHQGRIHDNEVKVWTGTKRLEPNGTAEEVELVESLRRSRADMLSRGTYLKFMGAKVGDRTVLHPHEALFLLEANQLLLMRDGVPVSISEGYELLLKDGDDYDRYLVYSHILRAGYIVVPHRKQVSRETSKPAETEAKEVKGNPHESDDDVVCLDDSDDSDISVVEVIPAKFPKLDPSITITPATSPKRNLFPDKRRSRGGDLAFPQYVAGQPLVLKRPPRHLLPRNVYPSREWYEVDPTRWCQEEIAVREKRRNRGWYGERSSTNWDQRHSSGRRNPAIPDLRPDLQCQGNGQAWQAPDTSSWHAPNNSAPTAPEQRRDARTWSNNTDGYGTGQPRGPYQGGDGPWNNAAARQPPYDASHCQPWWHGGGGLGGGGPPQPWNFADTRGAASMERPPIPLPWGPGQPWRTVPPPPLHPLPPPPPLLPGWPSRKPHEGSPHGSGNQYGYFTEAYVSETSQRSQEPRRFGSGSSFFSGPGRPDRPTRPNQASYRRSAHRNDSSPRRNWQRGPHRPSHWRSGARGGADEEDYPSALPPFSAEATSWSELKSGLAQSERSEALLGGEGSVLWKGSIEPLVTPTQDVSIPGIVSQLAIIQEVDLVNGSRQSNGSTSNSSDPVTPDLDVYLPATSYSKRNPGTPECRVCVVRWEDGPAQLRDLKARQSAVSDGAPLVFAAVDQGQVHLYAFDVMEAPRFFPVP</sequence>
<feature type="compositionally biased region" description="Basic and acidic residues" evidence="3">
    <location>
        <begin position="13"/>
        <end position="23"/>
    </location>
</feature>
<dbReference type="GO" id="GO:0000214">
    <property type="term" value="C:tRNA-intron endonuclease complex"/>
    <property type="evidence" value="ECO:0007669"/>
    <property type="project" value="TreeGrafter"/>
</dbReference>
<dbReference type="PANTHER" id="PTHR21027">
    <property type="entry name" value="TRNA-SPLICING ENDONUCLEASE SUBUNIT SEN54"/>
    <property type="match status" value="1"/>
</dbReference>
<dbReference type="GO" id="GO:0000379">
    <property type="term" value="P:tRNA-type intron splice site recognition and cleavage"/>
    <property type="evidence" value="ECO:0007669"/>
    <property type="project" value="TreeGrafter"/>
</dbReference>
<dbReference type="AlphaFoldDB" id="A0A9D4SR60"/>
<feature type="compositionally biased region" description="Gly residues" evidence="3">
    <location>
        <begin position="420"/>
        <end position="429"/>
    </location>
</feature>
<comment type="similarity">
    <text evidence="1">Belongs to the SEN54 family.</text>
</comment>
<evidence type="ECO:0000256" key="2">
    <source>
        <dbReference type="ARBA" id="ARBA00022694"/>
    </source>
</evidence>
<dbReference type="InterPro" id="IPR024336">
    <property type="entry name" value="tRNA_splic_suSen54_N"/>
</dbReference>
<feature type="compositionally biased region" description="Gly residues" evidence="3">
    <location>
        <begin position="384"/>
        <end position="398"/>
    </location>
</feature>
<name>A0A9D4SR60_RHISA</name>
<accession>A0A9D4SR60</accession>
<gene>
    <name evidence="5" type="ORF">HPB52_009225</name>
</gene>
<evidence type="ECO:0000259" key="4">
    <source>
        <dbReference type="Pfam" id="PF12928"/>
    </source>
</evidence>
<protein>
    <recommendedName>
        <fullName evidence="4">tRNA-splicing endonuclease subunit Sen54 N-terminal domain-containing protein</fullName>
    </recommendedName>
</protein>
<feature type="compositionally biased region" description="Basic residues" evidence="3">
    <location>
        <begin position="557"/>
        <end position="567"/>
    </location>
</feature>
<keyword evidence="2" id="KW-0819">tRNA processing</keyword>
<dbReference type="Pfam" id="PF12928">
    <property type="entry name" value="tRNA_int_end_N2"/>
    <property type="match status" value="1"/>
</dbReference>
<feature type="region of interest" description="Disordered" evidence="3">
    <location>
        <begin position="1"/>
        <end position="40"/>
    </location>
</feature>
<feature type="domain" description="tRNA-splicing endonuclease subunit Sen54 N-terminal" evidence="4">
    <location>
        <begin position="91"/>
        <end position="132"/>
    </location>
</feature>
<organism evidence="5 6">
    <name type="scientific">Rhipicephalus sanguineus</name>
    <name type="common">Brown dog tick</name>
    <name type="synonym">Ixodes sanguineus</name>
    <dbReference type="NCBI Taxonomy" id="34632"/>
    <lineage>
        <taxon>Eukaryota</taxon>
        <taxon>Metazoa</taxon>
        <taxon>Ecdysozoa</taxon>
        <taxon>Arthropoda</taxon>
        <taxon>Chelicerata</taxon>
        <taxon>Arachnida</taxon>
        <taxon>Acari</taxon>
        <taxon>Parasitiformes</taxon>
        <taxon>Ixodida</taxon>
        <taxon>Ixodoidea</taxon>
        <taxon>Ixodidae</taxon>
        <taxon>Rhipicephalinae</taxon>
        <taxon>Rhipicephalus</taxon>
        <taxon>Rhipicephalus</taxon>
    </lineage>
</organism>
<feature type="region of interest" description="Disordered" evidence="3">
    <location>
        <begin position="176"/>
        <end position="204"/>
    </location>
</feature>
<proteinExistence type="inferred from homology"/>
<feature type="compositionally biased region" description="Basic and acidic residues" evidence="3">
    <location>
        <begin position="178"/>
        <end position="199"/>
    </location>
</feature>
<evidence type="ECO:0000256" key="1">
    <source>
        <dbReference type="ARBA" id="ARBA00005736"/>
    </source>
</evidence>
<feature type="compositionally biased region" description="Low complexity" evidence="3">
    <location>
        <begin position="519"/>
        <end position="530"/>
    </location>
</feature>
<feature type="compositionally biased region" description="Polar residues" evidence="3">
    <location>
        <begin position="24"/>
        <end position="38"/>
    </location>
</feature>
<feature type="region of interest" description="Disordered" evidence="3">
    <location>
        <begin position="310"/>
        <end position="588"/>
    </location>
</feature>
<feature type="compositionally biased region" description="Low complexity" evidence="3">
    <location>
        <begin position="1"/>
        <end position="11"/>
    </location>
</feature>
<reference evidence="5" key="1">
    <citation type="journal article" date="2020" name="Cell">
        <title>Large-Scale Comparative Analyses of Tick Genomes Elucidate Their Genetic Diversity and Vector Capacities.</title>
        <authorList>
            <consortium name="Tick Genome and Microbiome Consortium (TIGMIC)"/>
            <person name="Jia N."/>
            <person name="Wang J."/>
            <person name="Shi W."/>
            <person name="Du L."/>
            <person name="Sun Y."/>
            <person name="Zhan W."/>
            <person name="Jiang J.F."/>
            <person name="Wang Q."/>
            <person name="Zhang B."/>
            <person name="Ji P."/>
            <person name="Bell-Sakyi L."/>
            <person name="Cui X.M."/>
            <person name="Yuan T.T."/>
            <person name="Jiang B.G."/>
            <person name="Yang W.F."/>
            <person name="Lam T.T."/>
            <person name="Chang Q.C."/>
            <person name="Ding S.J."/>
            <person name="Wang X.J."/>
            <person name="Zhu J.G."/>
            <person name="Ruan X.D."/>
            <person name="Zhao L."/>
            <person name="Wei J.T."/>
            <person name="Ye R.Z."/>
            <person name="Que T.C."/>
            <person name="Du C.H."/>
            <person name="Zhou Y.H."/>
            <person name="Cheng J.X."/>
            <person name="Dai P.F."/>
            <person name="Guo W.B."/>
            <person name="Han X.H."/>
            <person name="Huang E.J."/>
            <person name="Li L.F."/>
            <person name="Wei W."/>
            <person name="Gao Y.C."/>
            <person name="Liu J.Z."/>
            <person name="Shao H.Z."/>
            <person name="Wang X."/>
            <person name="Wang C.C."/>
            <person name="Yang T.C."/>
            <person name="Huo Q.B."/>
            <person name="Li W."/>
            <person name="Chen H.Y."/>
            <person name="Chen S.E."/>
            <person name="Zhou L.G."/>
            <person name="Ni X.B."/>
            <person name="Tian J.H."/>
            <person name="Sheng Y."/>
            <person name="Liu T."/>
            <person name="Pan Y.S."/>
            <person name="Xia L.Y."/>
            <person name="Li J."/>
            <person name="Zhao F."/>
            <person name="Cao W.C."/>
        </authorList>
    </citation>
    <scope>NUCLEOTIDE SEQUENCE</scope>
    <source>
        <strain evidence="5">Rsan-2018</strain>
    </source>
</reference>
<feature type="compositionally biased region" description="Pro residues" evidence="3">
    <location>
        <begin position="448"/>
        <end position="479"/>
    </location>
</feature>
<evidence type="ECO:0000256" key="3">
    <source>
        <dbReference type="SAM" id="MobiDB-lite"/>
    </source>
</evidence>
<evidence type="ECO:0000313" key="6">
    <source>
        <dbReference type="Proteomes" id="UP000821837"/>
    </source>
</evidence>
<comment type="caution">
    <text evidence="5">The sequence shown here is derived from an EMBL/GenBank/DDBJ whole genome shotgun (WGS) entry which is preliminary data.</text>
</comment>
<evidence type="ECO:0000313" key="5">
    <source>
        <dbReference type="EMBL" id="KAH7943569.1"/>
    </source>
</evidence>